<proteinExistence type="predicted"/>
<comment type="caution">
    <text evidence="1">The sequence shown here is derived from an EMBL/GenBank/DDBJ whole genome shotgun (WGS) entry which is preliminary data.</text>
</comment>
<protein>
    <submittedName>
        <fullName evidence="1">Uncharacterized protein</fullName>
    </submittedName>
</protein>
<sequence>MTPEAPIATAKHQHPSSFFLPCFPNFASFHNHLLLQSYLPSLSLPPLHSFASFVFSSSHHHYAAGSQNVKFVTPTPSFIYLTHQLCLHLFQLIRSDLVGHSLRFCV</sequence>
<keyword evidence="2" id="KW-1185">Reference proteome</keyword>
<dbReference type="Proteomes" id="UP001352852">
    <property type="component" value="Unassembled WGS sequence"/>
</dbReference>
<accession>A0ABU7CUL3</accession>
<evidence type="ECO:0000313" key="1">
    <source>
        <dbReference type="EMBL" id="MED6265213.1"/>
    </source>
</evidence>
<name>A0ABU7CUL3_9TELE</name>
<gene>
    <name evidence="1" type="ORF">CHARACLAT_023093</name>
</gene>
<dbReference type="EMBL" id="JAHUTJ010002411">
    <property type="protein sequence ID" value="MED6265213.1"/>
    <property type="molecule type" value="Genomic_DNA"/>
</dbReference>
<organism evidence="1 2">
    <name type="scientific">Characodon lateralis</name>
    <dbReference type="NCBI Taxonomy" id="208331"/>
    <lineage>
        <taxon>Eukaryota</taxon>
        <taxon>Metazoa</taxon>
        <taxon>Chordata</taxon>
        <taxon>Craniata</taxon>
        <taxon>Vertebrata</taxon>
        <taxon>Euteleostomi</taxon>
        <taxon>Actinopterygii</taxon>
        <taxon>Neopterygii</taxon>
        <taxon>Teleostei</taxon>
        <taxon>Neoteleostei</taxon>
        <taxon>Acanthomorphata</taxon>
        <taxon>Ovalentaria</taxon>
        <taxon>Atherinomorphae</taxon>
        <taxon>Cyprinodontiformes</taxon>
        <taxon>Goodeidae</taxon>
        <taxon>Characodon</taxon>
    </lineage>
</organism>
<evidence type="ECO:0000313" key="2">
    <source>
        <dbReference type="Proteomes" id="UP001352852"/>
    </source>
</evidence>
<reference evidence="1 2" key="1">
    <citation type="submission" date="2021-06" db="EMBL/GenBank/DDBJ databases">
        <authorList>
            <person name="Palmer J.M."/>
        </authorList>
    </citation>
    <scope>NUCLEOTIDE SEQUENCE [LARGE SCALE GENOMIC DNA]</scope>
    <source>
        <strain evidence="1 2">CL_MEX2019</strain>
        <tissue evidence="1">Muscle</tissue>
    </source>
</reference>